<accession>A0AAN8U843</accession>
<name>A0AAN8U843_SOLBU</name>
<evidence type="ECO:0000313" key="1">
    <source>
        <dbReference type="EMBL" id="KAK6798021.1"/>
    </source>
</evidence>
<protein>
    <submittedName>
        <fullName evidence="1">Uncharacterized protein</fullName>
    </submittedName>
</protein>
<dbReference type="AlphaFoldDB" id="A0AAN8U843"/>
<reference evidence="1 2" key="1">
    <citation type="submission" date="2024-02" db="EMBL/GenBank/DDBJ databases">
        <title>de novo genome assembly of Solanum bulbocastanum strain 11H21.</title>
        <authorList>
            <person name="Hosaka A.J."/>
        </authorList>
    </citation>
    <scope>NUCLEOTIDE SEQUENCE [LARGE SCALE GENOMIC DNA]</scope>
    <source>
        <tissue evidence="1">Young leaves</tissue>
    </source>
</reference>
<proteinExistence type="predicted"/>
<gene>
    <name evidence="1" type="ORF">RDI58_005723</name>
</gene>
<organism evidence="1 2">
    <name type="scientific">Solanum bulbocastanum</name>
    <name type="common">Wild potato</name>
    <dbReference type="NCBI Taxonomy" id="147425"/>
    <lineage>
        <taxon>Eukaryota</taxon>
        <taxon>Viridiplantae</taxon>
        <taxon>Streptophyta</taxon>
        <taxon>Embryophyta</taxon>
        <taxon>Tracheophyta</taxon>
        <taxon>Spermatophyta</taxon>
        <taxon>Magnoliopsida</taxon>
        <taxon>eudicotyledons</taxon>
        <taxon>Gunneridae</taxon>
        <taxon>Pentapetalae</taxon>
        <taxon>asterids</taxon>
        <taxon>lamiids</taxon>
        <taxon>Solanales</taxon>
        <taxon>Solanaceae</taxon>
        <taxon>Solanoideae</taxon>
        <taxon>Solaneae</taxon>
        <taxon>Solanum</taxon>
    </lineage>
</organism>
<dbReference type="EMBL" id="JBANQN010000002">
    <property type="protein sequence ID" value="KAK6798021.1"/>
    <property type="molecule type" value="Genomic_DNA"/>
</dbReference>
<evidence type="ECO:0000313" key="2">
    <source>
        <dbReference type="Proteomes" id="UP001371456"/>
    </source>
</evidence>
<keyword evidence="2" id="KW-1185">Reference proteome</keyword>
<sequence length="146" mass="16785">MVKRRNYLLPRAILASRVDGDSHKWIDAGNQGKTDEIIRKKKSRRSHSAPPFYKGKKKFFATKSRSVWRLHCSAEAIRSELLQSSRQCDQSSTQKCSKGVFSYERPSVKMELVNIWNSKLQAQGIAQVYVVGSQKKVNHFCHLFLT</sequence>
<comment type="caution">
    <text evidence="1">The sequence shown here is derived from an EMBL/GenBank/DDBJ whole genome shotgun (WGS) entry which is preliminary data.</text>
</comment>
<dbReference type="Proteomes" id="UP001371456">
    <property type="component" value="Unassembled WGS sequence"/>
</dbReference>